<proteinExistence type="predicted"/>
<accession>A0A0V8HJ53</accession>
<dbReference type="RefSeq" id="WP_058298530.1">
    <property type="nucleotide sequence ID" value="NZ_FMAU01000002.1"/>
</dbReference>
<dbReference type="EMBL" id="FMAU01000002">
    <property type="protein sequence ID" value="SCC08401.1"/>
    <property type="molecule type" value="Genomic_DNA"/>
</dbReference>
<name>A0A0V8HJ53_9BACI</name>
<dbReference type="Pfam" id="PF10710">
    <property type="entry name" value="DUF2512"/>
    <property type="match status" value="1"/>
</dbReference>
<feature type="transmembrane region" description="Helical" evidence="1">
    <location>
        <begin position="86"/>
        <end position="108"/>
    </location>
</feature>
<keyword evidence="1" id="KW-1133">Transmembrane helix</keyword>
<organism evidence="2 3">
    <name type="scientific">[Bacillus] enclensis</name>
    <dbReference type="NCBI Taxonomy" id="1402860"/>
    <lineage>
        <taxon>Bacteria</taxon>
        <taxon>Bacillati</taxon>
        <taxon>Bacillota</taxon>
        <taxon>Bacilli</taxon>
        <taxon>Bacillales</taxon>
        <taxon>Bacillaceae</taxon>
        <taxon>Rossellomorea</taxon>
    </lineage>
</organism>
<feature type="transmembrane region" description="Helical" evidence="1">
    <location>
        <begin position="60"/>
        <end position="80"/>
    </location>
</feature>
<keyword evidence="1" id="KW-0812">Transmembrane</keyword>
<evidence type="ECO:0008006" key="4">
    <source>
        <dbReference type="Google" id="ProtNLM"/>
    </source>
</evidence>
<keyword evidence="1" id="KW-0472">Membrane</keyword>
<reference evidence="3" key="1">
    <citation type="submission" date="2016-08" db="EMBL/GenBank/DDBJ databases">
        <authorList>
            <person name="Varghese N."/>
            <person name="Submissions Spin"/>
        </authorList>
    </citation>
    <scope>NUCLEOTIDE SEQUENCE [LARGE SCALE GENOMIC DNA]</scope>
    <source>
        <strain evidence="3">SGD-1123</strain>
    </source>
</reference>
<gene>
    <name evidence="2" type="ORF">GA0061094_2369</name>
</gene>
<evidence type="ECO:0000256" key="1">
    <source>
        <dbReference type="SAM" id="Phobius"/>
    </source>
</evidence>
<keyword evidence="3" id="KW-1185">Reference proteome</keyword>
<dbReference type="Proteomes" id="UP000181997">
    <property type="component" value="Unassembled WGS sequence"/>
</dbReference>
<dbReference type="AlphaFoldDB" id="A0A0V8HJ53"/>
<evidence type="ECO:0000313" key="2">
    <source>
        <dbReference type="EMBL" id="SCC08401.1"/>
    </source>
</evidence>
<protein>
    <recommendedName>
        <fullName evidence="4">DUF2512 family protein</fullName>
    </recommendedName>
</protein>
<evidence type="ECO:0000313" key="3">
    <source>
        <dbReference type="Proteomes" id="UP000181997"/>
    </source>
</evidence>
<dbReference type="InterPro" id="IPR019649">
    <property type="entry name" value="DUF2512"/>
</dbReference>
<dbReference type="OrthoDB" id="2111682at2"/>
<sequence>MKHVKAFAIKFVATFVLLFLVLGGVQGITFGDIFSISLVLGGAAYLLGDLFLLPRTSNTVASLADLGLAFILIYFMSGGMTDGGPYLTRSVLAALAVMVFELFYHQYVVQNVLPNRRKARRAPKNLRYQTEASEQIHPEFPTKLTDEFHLKNRDKE</sequence>
<feature type="transmembrane region" description="Helical" evidence="1">
    <location>
        <begin position="37"/>
        <end position="53"/>
    </location>
</feature>